<proteinExistence type="predicted"/>
<dbReference type="HOGENOM" id="CLU_047242_1_0_10"/>
<name>H2BTY0_GILLR</name>
<accession>H2BTY0</accession>
<dbReference type="PANTHER" id="PTHR37957">
    <property type="entry name" value="BLR7070 PROTEIN"/>
    <property type="match status" value="1"/>
</dbReference>
<dbReference type="Pfam" id="PF13449">
    <property type="entry name" value="Phytase-like"/>
    <property type="match status" value="1"/>
</dbReference>
<gene>
    <name evidence="2" type="ORF">Gilli_3187</name>
</gene>
<feature type="domain" description="Phytase-like" evidence="1">
    <location>
        <begin position="40"/>
        <end position="340"/>
    </location>
</feature>
<dbReference type="AlphaFoldDB" id="H2BTY0"/>
<keyword evidence="3" id="KW-1185">Reference proteome</keyword>
<evidence type="ECO:0000313" key="2">
    <source>
        <dbReference type="EMBL" id="EHQ03794.1"/>
    </source>
</evidence>
<sequence length="359" mass="40510">MFFVVLAASCGTTKTIDHKNIELSFLDDFILPENLEIEETKVGGLSGIDHYDGIYYLVCDHPGNPRFYKASIEINKKKIDTVLISEMIELDRTSKFFKNNTLDLESIRYNVEKNELVLSSEGSFNNGKDPSIFHISPNGQFLLNYSLPDYFSASGEQKPRNNGVFEGLTESLDKSGYWAGMELPLEKDGSKPKLFPTKSPVRITHFNKETGEPTRQFVMQLENITKIPWMYFAVNGLTEILEYAPSRFLVLERAFSAGHGTNGNTVRIFDVDARNASNTLNIENLRKEAYTAATKKLVFDFKSVRKQLKENIIDNLEGMTFGPDLPNGNKTLLLVSDDNFSSIGKQISQIILMEVTIKL</sequence>
<dbReference type="InterPro" id="IPR027372">
    <property type="entry name" value="Phytase-like_dom"/>
</dbReference>
<organism evidence="2 3">
    <name type="scientific">Gillisia limnaea (strain DSM 15749 / LMG 21470 / R-8282)</name>
    <dbReference type="NCBI Taxonomy" id="865937"/>
    <lineage>
        <taxon>Bacteria</taxon>
        <taxon>Pseudomonadati</taxon>
        <taxon>Bacteroidota</taxon>
        <taxon>Flavobacteriia</taxon>
        <taxon>Flavobacteriales</taxon>
        <taxon>Flavobacteriaceae</taxon>
        <taxon>Gillisia</taxon>
    </lineage>
</organism>
<dbReference type="STRING" id="865937.Gilli_3187"/>
<protein>
    <recommendedName>
        <fullName evidence="1">Phytase-like domain-containing protein</fullName>
    </recommendedName>
</protein>
<dbReference type="EMBL" id="JH594606">
    <property type="protein sequence ID" value="EHQ03794.1"/>
    <property type="molecule type" value="Genomic_DNA"/>
</dbReference>
<dbReference type="eggNOG" id="COG4222">
    <property type="taxonomic scope" value="Bacteria"/>
</dbReference>
<evidence type="ECO:0000259" key="1">
    <source>
        <dbReference type="Pfam" id="PF13449"/>
    </source>
</evidence>
<reference evidence="3" key="1">
    <citation type="journal article" date="2012" name="Stand. Genomic Sci.">
        <title>Genome sequence of the Antarctic rhodopsins-containing flavobacterium Gillisia limnaea type strain (R-8282(T)).</title>
        <authorList>
            <person name="Riedel T."/>
            <person name="Held B."/>
            <person name="Nolan M."/>
            <person name="Lucas S."/>
            <person name="Lapidus A."/>
            <person name="Tice H."/>
            <person name="Del Rio T.G."/>
            <person name="Cheng J.F."/>
            <person name="Han C."/>
            <person name="Tapia R."/>
            <person name="Goodwin L.A."/>
            <person name="Pitluck S."/>
            <person name="Liolios K."/>
            <person name="Mavromatis K."/>
            <person name="Pagani I."/>
            <person name="Ivanova N."/>
            <person name="Mikhailova N."/>
            <person name="Pati A."/>
            <person name="Chen A."/>
            <person name="Palaniappan K."/>
            <person name="Land M."/>
            <person name="Rohde M."/>
            <person name="Tindall B.J."/>
            <person name="Detter J.C."/>
            <person name="Goker M."/>
            <person name="Bristow J."/>
            <person name="Eisen J.A."/>
            <person name="Markowitz V."/>
            <person name="Hugenholtz P."/>
            <person name="Kyrpides N.C."/>
            <person name="Klenk H.P."/>
            <person name="Woyke T."/>
        </authorList>
    </citation>
    <scope>NUCLEOTIDE SEQUENCE [LARGE SCALE GENOMIC DNA]</scope>
    <source>
        <strain evidence="3">DSM 15749 / LMG 21470 / R-8282</strain>
    </source>
</reference>
<dbReference type="Proteomes" id="UP000003844">
    <property type="component" value="Unassembled WGS sequence"/>
</dbReference>
<evidence type="ECO:0000313" key="3">
    <source>
        <dbReference type="Proteomes" id="UP000003844"/>
    </source>
</evidence>
<dbReference type="PANTHER" id="PTHR37957:SF1">
    <property type="entry name" value="PHYTASE-LIKE DOMAIN-CONTAINING PROTEIN"/>
    <property type="match status" value="1"/>
</dbReference>